<proteinExistence type="predicted"/>
<dbReference type="CDD" id="cd00081">
    <property type="entry name" value="Hint"/>
    <property type="match status" value="1"/>
</dbReference>
<dbReference type="AlphaFoldDB" id="X0SZR4"/>
<dbReference type="EMBL" id="BARS01006486">
    <property type="protein sequence ID" value="GAF69305.1"/>
    <property type="molecule type" value="Genomic_DNA"/>
</dbReference>
<feature type="domain" description="Hint" evidence="1">
    <location>
        <begin position="78"/>
        <end position="170"/>
    </location>
</feature>
<reference evidence="2" key="1">
    <citation type="journal article" date="2014" name="Front. Microbiol.">
        <title>High frequency of phylogenetically diverse reductive dehalogenase-homologous genes in deep subseafloor sedimentary metagenomes.</title>
        <authorList>
            <person name="Kawai M."/>
            <person name="Futagami T."/>
            <person name="Toyoda A."/>
            <person name="Takaki Y."/>
            <person name="Nishi S."/>
            <person name="Hori S."/>
            <person name="Arai W."/>
            <person name="Tsubouchi T."/>
            <person name="Morono Y."/>
            <person name="Uchiyama I."/>
            <person name="Ito T."/>
            <person name="Fujiyama A."/>
            <person name="Inagaki F."/>
            <person name="Takami H."/>
        </authorList>
    </citation>
    <scope>NUCLEOTIDE SEQUENCE</scope>
    <source>
        <strain evidence="2">Expedition CK06-06</strain>
    </source>
</reference>
<accession>X0SZR4</accession>
<feature type="non-terminal residue" evidence="2">
    <location>
        <position position="1"/>
    </location>
</feature>
<protein>
    <recommendedName>
        <fullName evidence="1">Hint domain-containing protein</fullName>
    </recommendedName>
</protein>
<dbReference type="GO" id="GO:0016539">
    <property type="term" value="P:intein-mediated protein splicing"/>
    <property type="evidence" value="ECO:0007669"/>
    <property type="project" value="InterPro"/>
</dbReference>
<dbReference type="GO" id="GO:0016540">
    <property type="term" value="P:protein autoprocessing"/>
    <property type="evidence" value="ECO:0007669"/>
    <property type="project" value="InterPro"/>
</dbReference>
<organism evidence="2">
    <name type="scientific">marine sediment metagenome</name>
    <dbReference type="NCBI Taxonomy" id="412755"/>
    <lineage>
        <taxon>unclassified sequences</taxon>
        <taxon>metagenomes</taxon>
        <taxon>ecological metagenomes</taxon>
    </lineage>
</organism>
<dbReference type="InterPro" id="IPR036844">
    <property type="entry name" value="Hint_dom_sf"/>
</dbReference>
<dbReference type="Pfam" id="PF01079">
    <property type="entry name" value="Hint"/>
    <property type="match status" value="1"/>
</dbReference>
<dbReference type="SUPFAM" id="SSF51294">
    <property type="entry name" value="Hedgehog/intein (Hint) domain"/>
    <property type="match status" value="1"/>
</dbReference>
<name>X0SZR4_9ZZZZ</name>
<evidence type="ECO:0000259" key="1">
    <source>
        <dbReference type="SMART" id="SM00306"/>
    </source>
</evidence>
<dbReference type="SMART" id="SM00306">
    <property type="entry name" value="HintN"/>
    <property type="match status" value="1"/>
</dbReference>
<dbReference type="InterPro" id="IPR001767">
    <property type="entry name" value="Hedgehog_Hint"/>
</dbReference>
<comment type="caution">
    <text evidence="2">The sequence shown here is derived from an EMBL/GenBank/DDBJ whole genome shotgun (WGS) entry which is preliminary data.</text>
</comment>
<dbReference type="InterPro" id="IPR003587">
    <property type="entry name" value="Hint_dom_N"/>
</dbReference>
<gene>
    <name evidence="2" type="ORF">S01H1_12619</name>
</gene>
<sequence>AEAYKSFSLTDPHTLAWNFAPATFEKAPWTQGNEVDLNMTVDICVDSETKNTQFQVTSLKAIAGNPSIAKIDVLKFFWGCLSADSMVLMEDGTERRVDMISAGDRVQTASHGSSLLVRDIVTGTEEKPCVRIVTETGRSLLVTDEHPISKSEGFRLAKELSAGDLIRTKSGLEAVHSIAEEQYEGIVYNMMLDGEEESAQIGAAHYANGILVGDGNMQGALLQQRKEKRMKARSIEELPAAWRLDAENARRAREGKTLVSVT</sequence>
<dbReference type="Gene3D" id="2.170.16.10">
    <property type="entry name" value="Hedgehog/Intein (Hint) domain"/>
    <property type="match status" value="1"/>
</dbReference>
<dbReference type="InterPro" id="IPR006141">
    <property type="entry name" value="Intein_N"/>
</dbReference>
<evidence type="ECO:0000313" key="2">
    <source>
        <dbReference type="EMBL" id="GAF69305.1"/>
    </source>
</evidence>
<dbReference type="PROSITE" id="PS50817">
    <property type="entry name" value="INTEIN_N_TER"/>
    <property type="match status" value="1"/>
</dbReference>